<evidence type="ECO:0000256" key="1">
    <source>
        <dbReference type="SAM" id="Phobius"/>
    </source>
</evidence>
<keyword evidence="1" id="KW-0472">Membrane</keyword>
<keyword evidence="3" id="KW-1185">Reference proteome</keyword>
<evidence type="ECO:0000313" key="2">
    <source>
        <dbReference type="EMBL" id="GGB84145.1"/>
    </source>
</evidence>
<accession>A0ABQ1K5N6</accession>
<dbReference type="EMBL" id="BMKG01000001">
    <property type="protein sequence ID" value="GGB84145.1"/>
    <property type="molecule type" value="Genomic_DNA"/>
</dbReference>
<feature type="transmembrane region" description="Helical" evidence="1">
    <location>
        <begin position="41"/>
        <end position="60"/>
    </location>
</feature>
<reference evidence="3" key="1">
    <citation type="journal article" date="2019" name="Int. J. Syst. Evol. Microbiol.">
        <title>The Global Catalogue of Microorganisms (GCM) 10K type strain sequencing project: providing services to taxonomists for standard genome sequencing and annotation.</title>
        <authorList>
            <consortium name="The Broad Institute Genomics Platform"/>
            <consortium name="The Broad Institute Genome Sequencing Center for Infectious Disease"/>
            <person name="Wu L."/>
            <person name="Ma J."/>
        </authorList>
    </citation>
    <scope>NUCLEOTIDE SEQUENCE [LARGE SCALE GENOMIC DNA]</scope>
    <source>
        <strain evidence="3">CGMCC 1.15931</strain>
    </source>
</reference>
<organism evidence="2 3">
    <name type="scientific">Pseudoduganella buxea</name>
    <dbReference type="NCBI Taxonomy" id="1949069"/>
    <lineage>
        <taxon>Bacteria</taxon>
        <taxon>Pseudomonadati</taxon>
        <taxon>Pseudomonadota</taxon>
        <taxon>Betaproteobacteria</taxon>
        <taxon>Burkholderiales</taxon>
        <taxon>Oxalobacteraceae</taxon>
        <taxon>Telluria group</taxon>
        <taxon>Pseudoduganella</taxon>
    </lineage>
</organism>
<protein>
    <submittedName>
        <fullName evidence="2">Uncharacterized protein</fullName>
    </submittedName>
</protein>
<proteinExistence type="predicted"/>
<dbReference type="Proteomes" id="UP000622638">
    <property type="component" value="Unassembled WGS sequence"/>
</dbReference>
<gene>
    <name evidence="2" type="ORF">GCM10011572_02590</name>
</gene>
<evidence type="ECO:0000313" key="3">
    <source>
        <dbReference type="Proteomes" id="UP000622638"/>
    </source>
</evidence>
<sequence length="224" mass="22373">MGGYGILASLDREASLAGRIGGGGTRSGVARGIAVNLNGGILGAIAVAVALVLLLGWWLFGGTTPVLKAEPKMVWQAPVAEPALPAAGAAPATPAAPAISADSPAAIVNEPDLGRVPVKAPVPAPRVVAHAAQPVRARVKTAVRAATVPVLAAAPVTDSDVALLTAIVAHANGLAAARDIVEARVAESTESLLQRCGKVGGEEGRLCRARICTSRNADAACRGF</sequence>
<keyword evidence="1" id="KW-0812">Transmembrane</keyword>
<keyword evidence="1" id="KW-1133">Transmembrane helix</keyword>
<comment type="caution">
    <text evidence="2">The sequence shown here is derived from an EMBL/GenBank/DDBJ whole genome shotgun (WGS) entry which is preliminary data.</text>
</comment>
<name>A0ABQ1K5N6_9BURK</name>